<keyword evidence="2" id="KW-0067">ATP-binding</keyword>
<dbReference type="HOGENOM" id="CLU_052793_0_0_9"/>
<dbReference type="NCBIfam" id="TIGR02858">
    <property type="entry name" value="spore_III_AA"/>
    <property type="match status" value="1"/>
</dbReference>
<dbReference type="AlphaFoldDB" id="A0A075R055"/>
<dbReference type="PANTHER" id="PTHR20953">
    <property type="entry name" value="KINASE-RELATED"/>
    <property type="match status" value="1"/>
</dbReference>
<dbReference type="GO" id="GO:0005524">
    <property type="term" value="F:ATP binding"/>
    <property type="evidence" value="ECO:0007669"/>
    <property type="project" value="UniProtKB-KW"/>
</dbReference>
<name>A0A075R055_BRELA</name>
<dbReference type="SUPFAM" id="SSF52540">
    <property type="entry name" value="P-loop containing nucleoside triphosphate hydrolases"/>
    <property type="match status" value="1"/>
</dbReference>
<evidence type="ECO:0000259" key="3">
    <source>
        <dbReference type="SMART" id="SM00382"/>
    </source>
</evidence>
<evidence type="ECO:0000256" key="1">
    <source>
        <dbReference type="ARBA" id="ARBA00022741"/>
    </source>
</evidence>
<proteinExistence type="predicted"/>
<evidence type="ECO:0000256" key="2">
    <source>
        <dbReference type="ARBA" id="ARBA00022840"/>
    </source>
</evidence>
<dbReference type="InterPro" id="IPR027417">
    <property type="entry name" value="P-loop_NTPase"/>
</dbReference>
<accession>A0A075R055</accession>
<dbReference type="Pfam" id="PF19568">
    <property type="entry name" value="Spore_III_AA"/>
    <property type="match status" value="1"/>
</dbReference>
<dbReference type="eggNOG" id="COG3854">
    <property type="taxonomic scope" value="Bacteria"/>
</dbReference>
<dbReference type="STRING" id="1042163.BRLA_c016680"/>
<gene>
    <name evidence="4" type="ORF">BRLA_c016680</name>
</gene>
<dbReference type="PANTHER" id="PTHR20953:SF3">
    <property type="entry name" value="P-LOOP CONTAINING NUCLEOSIDE TRIPHOSPHATE HYDROLASES SUPERFAMILY PROTEIN"/>
    <property type="match status" value="1"/>
</dbReference>
<reference evidence="4 5" key="1">
    <citation type="journal article" date="2011" name="J. Bacteriol.">
        <title>Genome sequence of Brevibacillus laterosporus LMG 15441, a pathogen of invertebrates.</title>
        <authorList>
            <person name="Djukic M."/>
            <person name="Poehlein A."/>
            <person name="Thurmer A."/>
            <person name="Daniel R."/>
        </authorList>
    </citation>
    <scope>NUCLEOTIDE SEQUENCE [LARGE SCALE GENOMIC DNA]</scope>
    <source>
        <strain evidence="4 5">LMG 15441</strain>
    </source>
</reference>
<feature type="domain" description="AAA+ ATPase" evidence="3">
    <location>
        <begin position="148"/>
        <end position="286"/>
    </location>
</feature>
<keyword evidence="5" id="KW-1185">Reference proteome</keyword>
<dbReference type="KEGG" id="blr:BRLA_c016680"/>
<dbReference type="Gene3D" id="3.40.50.300">
    <property type="entry name" value="P-loop containing nucleotide triphosphate hydrolases"/>
    <property type="match status" value="1"/>
</dbReference>
<dbReference type="RefSeq" id="WP_003337902.1">
    <property type="nucleotide sequence ID" value="NZ_CP007806.1"/>
</dbReference>
<dbReference type="InterPro" id="IPR003593">
    <property type="entry name" value="AAA+_ATPase"/>
</dbReference>
<evidence type="ECO:0000313" key="5">
    <source>
        <dbReference type="Proteomes" id="UP000005850"/>
    </source>
</evidence>
<organism evidence="4 5">
    <name type="scientific">Brevibacillus laterosporus LMG 15441</name>
    <dbReference type="NCBI Taxonomy" id="1042163"/>
    <lineage>
        <taxon>Bacteria</taxon>
        <taxon>Bacillati</taxon>
        <taxon>Bacillota</taxon>
        <taxon>Bacilli</taxon>
        <taxon>Bacillales</taxon>
        <taxon>Paenibacillaceae</taxon>
        <taxon>Brevibacillus</taxon>
    </lineage>
</organism>
<evidence type="ECO:0000313" key="4">
    <source>
        <dbReference type="EMBL" id="AIG25992.1"/>
    </source>
</evidence>
<protein>
    <submittedName>
        <fullName evidence="4">Stage III sporulation protein SpoAA</fullName>
    </submittedName>
</protein>
<dbReference type="EMBL" id="CP007806">
    <property type="protein sequence ID" value="AIG25992.1"/>
    <property type="molecule type" value="Genomic_DNA"/>
</dbReference>
<dbReference type="Proteomes" id="UP000005850">
    <property type="component" value="Chromosome"/>
</dbReference>
<keyword evidence="1" id="KW-0547">Nucleotide-binding</keyword>
<dbReference type="InterPro" id="IPR014217">
    <property type="entry name" value="Spore_III_AA"/>
</dbReference>
<dbReference type="SMART" id="SM00382">
    <property type="entry name" value="AAA"/>
    <property type="match status" value="1"/>
</dbReference>
<sequence>MKHILSLLPTEIRAVIAALPVNVQEHVEEIRLRQNLPIEIRYGHQASYVTPTGQLTANFRQGWMFREDSSVKLLNQISQHSLYALEEELKRGYITVVGGHRIGIAGRVVLEHGDVKGIRDITSFNIRIAREKKGVARDILAYLFDQGQFQSTLVISPPQCGKTTLLRDLARSISYGNEWSSSKKVGIVDERSEIAGCYNGIPQRDVGPRTDVLDACPKAIGMMMMIRSMSPDLVVVDEIGRQEDSEAIWEALHAGVGVLCSAHGISLEDIAKRPTISRLIKERVFKRYVILSRKHGAGTMDGLYDEHLRSIQKEKVICLR</sequence>
<dbReference type="InterPro" id="IPR045735">
    <property type="entry name" value="Spore_III_AA_AAA+_ATPase"/>
</dbReference>